<dbReference type="AlphaFoldDB" id="A0A3D8SKN7"/>
<reference evidence="2 3" key="1">
    <citation type="journal article" date="2018" name="IMA Fungus">
        <title>IMA Genome-F 9: Draft genome sequence of Annulohypoxylon stygium, Aspergillus mulundensis, Berkeleyomyces basicola (syn. Thielaviopsis basicola), Ceratocystis smalleyi, two Cercospora beticola strains, Coleophoma cylindrospora, Fusarium fracticaudum, Phialophora cf. hyalina, and Morchella septimelata.</title>
        <authorList>
            <person name="Wingfield B.D."/>
            <person name="Bills G.F."/>
            <person name="Dong Y."/>
            <person name="Huang W."/>
            <person name="Nel W.J."/>
            <person name="Swalarsk-Parry B.S."/>
            <person name="Vaghefi N."/>
            <person name="Wilken P.M."/>
            <person name="An Z."/>
            <person name="de Beer Z.W."/>
            <person name="De Vos L."/>
            <person name="Chen L."/>
            <person name="Duong T.A."/>
            <person name="Gao Y."/>
            <person name="Hammerbacher A."/>
            <person name="Kikkert J.R."/>
            <person name="Li Y."/>
            <person name="Li H."/>
            <person name="Li K."/>
            <person name="Li Q."/>
            <person name="Liu X."/>
            <person name="Ma X."/>
            <person name="Naidoo K."/>
            <person name="Pethybridge S.J."/>
            <person name="Sun J."/>
            <person name="Steenkamp E.T."/>
            <person name="van der Nest M.A."/>
            <person name="van Wyk S."/>
            <person name="Wingfield M.J."/>
            <person name="Xiong C."/>
            <person name="Yue Q."/>
            <person name="Zhang X."/>
        </authorList>
    </citation>
    <scope>NUCLEOTIDE SEQUENCE [LARGE SCALE GENOMIC DNA]</scope>
    <source>
        <strain evidence="2 3">DSM 5745</strain>
    </source>
</reference>
<name>A0A3D8SKN7_9EURO</name>
<evidence type="ECO:0000313" key="3">
    <source>
        <dbReference type="Proteomes" id="UP000256690"/>
    </source>
</evidence>
<evidence type="ECO:0000313" key="2">
    <source>
        <dbReference type="EMBL" id="RDW86348.1"/>
    </source>
</evidence>
<dbReference type="RefSeq" id="XP_026605872.1">
    <property type="nucleotide sequence ID" value="XM_026745006.1"/>
</dbReference>
<organism evidence="2 3">
    <name type="scientific">Aspergillus mulundensis</name>
    <dbReference type="NCBI Taxonomy" id="1810919"/>
    <lineage>
        <taxon>Eukaryota</taxon>
        <taxon>Fungi</taxon>
        <taxon>Dikarya</taxon>
        <taxon>Ascomycota</taxon>
        <taxon>Pezizomycotina</taxon>
        <taxon>Eurotiomycetes</taxon>
        <taxon>Eurotiomycetidae</taxon>
        <taxon>Eurotiales</taxon>
        <taxon>Aspergillaceae</taxon>
        <taxon>Aspergillus</taxon>
        <taxon>Aspergillus subgen. Nidulantes</taxon>
    </lineage>
</organism>
<evidence type="ECO:0000256" key="1">
    <source>
        <dbReference type="SAM" id="MobiDB-lite"/>
    </source>
</evidence>
<dbReference type="Proteomes" id="UP000256690">
    <property type="component" value="Unassembled WGS sequence"/>
</dbReference>
<keyword evidence="3" id="KW-1185">Reference proteome</keyword>
<dbReference type="OrthoDB" id="5418867at2759"/>
<sequence length="132" mass="14800">MPKTWNSEAERKLLVGILAQVDRVDYPTLAAHMGDGFSVAALRQQICKLRREAGIPANSVGRARVQAQGGTPRKSKQSACKDTPIERAKRPYCFIDDDNDEDKDLHKDVKPIIKEEDDKTPKIEPFVVELVD</sequence>
<dbReference type="EMBL" id="PVWQ01000003">
    <property type="protein sequence ID" value="RDW86348.1"/>
    <property type="molecule type" value="Genomic_DNA"/>
</dbReference>
<feature type="region of interest" description="Disordered" evidence="1">
    <location>
        <begin position="60"/>
        <end position="82"/>
    </location>
</feature>
<protein>
    <submittedName>
        <fullName evidence="2">Uncharacterized protein</fullName>
    </submittedName>
</protein>
<accession>A0A3D8SKN7</accession>
<comment type="caution">
    <text evidence="2">The sequence shown here is derived from an EMBL/GenBank/DDBJ whole genome shotgun (WGS) entry which is preliminary data.</text>
</comment>
<gene>
    <name evidence="2" type="ORF">DSM5745_02990</name>
</gene>
<dbReference type="STRING" id="1810919.A0A3D8SKN7"/>
<dbReference type="GeneID" id="38113360"/>
<proteinExistence type="predicted"/>